<feature type="compositionally biased region" description="Polar residues" evidence="1">
    <location>
        <begin position="1"/>
        <end position="12"/>
    </location>
</feature>
<feature type="region of interest" description="Disordered" evidence="1">
    <location>
        <begin position="1"/>
        <end position="130"/>
    </location>
</feature>
<feature type="compositionally biased region" description="Basic and acidic residues" evidence="1">
    <location>
        <begin position="94"/>
        <end position="111"/>
    </location>
</feature>
<reference evidence="2" key="1">
    <citation type="submission" date="2020-02" db="EMBL/GenBank/DDBJ databases">
        <authorList>
            <person name="Meier V. D."/>
        </authorList>
    </citation>
    <scope>NUCLEOTIDE SEQUENCE</scope>
    <source>
        <strain evidence="2">AVDCRST_MAG86</strain>
    </source>
</reference>
<dbReference type="EMBL" id="CADCWP010000014">
    <property type="protein sequence ID" value="CAA9556000.1"/>
    <property type="molecule type" value="Genomic_DNA"/>
</dbReference>
<evidence type="ECO:0000313" key="2">
    <source>
        <dbReference type="EMBL" id="CAA9556000.1"/>
    </source>
</evidence>
<feature type="compositionally biased region" description="Basic and acidic residues" evidence="1">
    <location>
        <begin position="37"/>
        <end position="49"/>
    </location>
</feature>
<feature type="compositionally biased region" description="Basic and acidic residues" evidence="1">
    <location>
        <begin position="13"/>
        <end position="30"/>
    </location>
</feature>
<dbReference type="AlphaFoldDB" id="A0A6J4UP18"/>
<gene>
    <name evidence="2" type="ORF">AVDCRST_MAG86-199</name>
</gene>
<organism evidence="2">
    <name type="scientific">uncultured Truepera sp</name>
    <dbReference type="NCBI Taxonomy" id="543023"/>
    <lineage>
        <taxon>Bacteria</taxon>
        <taxon>Thermotogati</taxon>
        <taxon>Deinococcota</taxon>
        <taxon>Deinococci</taxon>
        <taxon>Trueperales</taxon>
        <taxon>Trueperaceae</taxon>
        <taxon>Truepera</taxon>
        <taxon>environmental samples</taxon>
    </lineage>
</organism>
<proteinExistence type="predicted"/>
<name>A0A6J4UP18_9DEIN</name>
<feature type="compositionally biased region" description="Basic and acidic residues" evidence="1">
    <location>
        <begin position="60"/>
        <end position="82"/>
    </location>
</feature>
<feature type="compositionally biased region" description="Acidic residues" evidence="1">
    <location>
        <begin position="50"/>
        <end position="59"/>
    </location>
</feature>
<sequence>MQDKLSQFFGQDTNREQEYSDFERRYREDPDSISDEEAARRYREIAQHDDDMDDPQMDSEYERAFSRMSSDERRELARHYQEASRNSSRSFQGYRDDYDLDRAASPRELGRMTRQASQQDPDLLESLLGGNSPLASTGGKIAMAGLAAMAAKKFLGRR</sequence>
<evidence type="ECO:0000256" key="1">
    <source>
        <dbReference type="SAM" id="MobiDB-lite"/>
    </source>
</evidence>
<protein>
    <submittedName>
        <fullName evidence="2">Uncharacterized protein</fullName>
    </submittedName>
</protein>
<accession>A0A6J4UP18</accession>